<comment type="caution">
    <text evidence="2">The sequence shown here is derived from an EMBL/GenBank/DDBJ whole genome shotgun (WGS) entry which is preliminary data.</text>
</comment>
<evidence type="ECO:0000256" key="1">
    <source>
        <dbReference type="HAMAP-Rule" id="MF_01861"/>
    </source>
</evidence>
<evidence type="ECO:0000313" key="3">
    <source>
        <dbReference type="Proteomes" id="UP000285625"/>
    </source>
</evidence>
<gene>
    <name evidence="2" type="ORF">BUZ57_07395</name>
</gene>
<accession>A0A0A8HRB5</accession>
<dbReference type="GeneID" id="41073640"/>
<dbReference type="InterPro" id="IPR020908">
    <property type="entry name" value="UPF0738"/>
</dbReference>
<name>A0A0A8HRB5_STAHY</name>
<dbReference type="KEGG" id="shu:SHYC_09320"/>
<sequence>MRIYVNEIKIQDNQVLCYTDKSTEGLTEVGQMIVDSDHFSFVYLMDNGSTFSYLIFVQETWSMLHEHKDKQIIINDTIKLTQFRDELEYLLDNIEGNSNYGNDFVSAVEETFELV</sequence>
<proteinExistence type="inferred from homology"/>
<protein>
    <recommendedName>
        <fullName evidence="1">UPF0738 protein BUZ57_07395</fullName>
    </recommendedName>
</protein>
<evidence type="ECO:0000313" key="2">
    <source>
        <dbReference type="EMBL" id="RIO45484.1"/>
    </source>
</evidence>
<reference evidence="2 3" key="1">
    <citation type="journal article" date="2016" name="Front. Microbiol.">
        <title>Comprehensive Phylogenetic Analysis of Bovine Non-aureus Staphylococci Species Based on Whole-Genome Sequencing.</title>
        <authorList>
            <person name="Naushad S."/>
            <person name="Barkema H.W."/>
            <person name="Luby C."/>
            <person name="Condas L.A."/>
            <person name="Nobrega D.B."/>
            <person name="Carson D.A."/>
            <person name="De Buck J."/>
        </authorList>
    </citation>
    <scope>NUCLEOTIDE SEQUENCE [LARGE SCALE GENOMIC DNA]</scope>
    <source>
        <strain evidence="2 3">SNUC 5959</strain>
    </source>
</reference>
<dbReference type="HOGENOM" id="CLU_142282_0_0_9"/>
<dbReference type="EMBL" id="QXVO01000020">
    <property type="protein sequence ID" value="RIO45484.1"/>
    <property type="molecule type" value="Genomic_DNA"/>
</dbReference>
<dbReference type="Proteomes" id="UP000285625">
    <property type="component" value="Unassembled WGS sequence"/>
</dbReference>
<organism evidence="2 3">
    <name type="scientific">Staphylococcus hyicus</name>
    <dbReference type="NCBI Taxonomy" id="1284"/>
    <lineage>
        <taxon>Bacteria</taxon>
        <taxon>Bacillati</taxon>
        <taxon>Bacillota</taxon>
        <taxon>Bacilli</taxon>
        <taxon>Bacillales</taxon>
        <taxon>Staphylococcaceae</taxon>
        <taxon>Staphylococcus</taxon>
    </lineage>
</organism>
<dbReference type="HAMAP" id="MF_01861">
    <property type="entry name" value="UPF0738"/>
    <property type="match status" value="1"/>
</dbReference>
<dbReference type="Pfam" id="PF19785">
    <property type="entry name" value="UPF0738"/>
    <property type="match status" value="1"/>
</dbReference>
<comment type="similarity">
    <text evidence="1">Belongs to the UPF0738 family.</text>
</comment>
<dbReference type="STRING" id="1284.SHYC_09320"/>
<dbReference type="RefSeq" id="WP_039646486.1">
    <property type="nucleotide sequence ID" value="NZ_CP008747.1"/>
</dbReference>
<dbReference type="AlphaFoldDB" id="A0A0A8HRB5"/>